<reference evidence="2" key="1">
    <citation type="submission" date="2008-12" db="EMBL/GenBank/DDBJ databases">
        <title>Annotation of the Yersinia mollaretii ATCC 43969 genome.</title>
        <authorList>
            <person name="Read T.D."/>
            <person name="Akmal A."/>
            <person name="Bishop-Lilly K."/>
            <person name="Chen P.E."/>
            <person name="Cook C."/>
            <person name="Kiley M.P."/>
            <person name="Lentz S."/>
            <person name="Mateczun A."/>
            <person name="Nagarajan N."/>
            <person name="Nolan N."/>
            <person name="Osborne B.I."/>
            <person name="Pop M."/>
            <person name="Sozhamannan S."/>
            <person name="Stewart A.C."/>
            <person name="Sulakvelidze A."/>
            <person name="Thomason B."/>
            <person name="Willner K."/>
            <person name="Zwick M.E."/>
        </authorList>
    </citation>
    <scope>NUCLEOTIDE SEQUENCE [LARGE SCALE GENOMIC DNA]</scope>
    <source>
        <strain evidence="2">ATCC 43969</strain>
    </source>
</reference>
<sequence>MQRYLLLGAVRPNFVMYDTLPRFHRDMAHNKLGICLKNLAFSAAFAAIFLMTIRWLSSILNK</sequence>
<accession>A0ABP2EHI1</accession>
<evidence type="ECO:0000313" key="2">
    <source>
        <dbReference type="EMBL" id="EEQ10763.1"/>
    </source>
</evidence>
<comment type="caution">
    <text evidence="2">The sequence shown here is derived from an EMBL/GenBank/DDBJ whole genome shotgun (WGS) entry which is preliminary data.</text>
</comment>
<keyword evidence="1" id="KW-0472">Membrane</keyword>
<proteinExistence type="predicted"/>
<evidence type="ECO:0000256" key="1">
    <source>
        <dbReference type="SAM" id="Phobius"/>
    </source>
</evidence>
<dbReference type="Proteomes" id="UP000003027">
    <property type="component" value="Unassembled WGS sequence"/>
</dbReference>
<keyword evidence="1" id="KW-0812">Transmembrane</keyword>
<name>A0ABP2EHI1_YERMW</name>
<feature type="transmembrane region" description="Helical" evidence="1">
    <location>
        <begin position="39"/>
        <end position="57"/>
    </location>
</feature>
<keyword evidence="1" id="KW-1133">Transmembrane helix</keyword>
<evidence type="ECO:0000313" key="3">
    <source>
        <dbReference type="Proteomes" id="UP000003027"/>
    </source>
</evidence>
<gene>
    <name evidence="2" type="ORF">ymoll0001_8070</name>
</gene>
<organism evidence="2 3">
    <name type="scientific">Yersinia mollaretii (strain ATCC 43969 / DSM 18520 / CIP 103324 / CNY 7263 / WAIP 204)</name>
    <dbReference type="NCBI Taxonomy" id="349967"/>
    <lineage>
        <taxon>Bacteria</taxon>
        <taxon>Pseudomonadati</taxon>
        <taxon>Pseudomonadota</taxon>
        <taxon>Gammaproteobacteria</taxon>
        <taxon>Enterobacterales</taxon>
        <taxon>Yersiniaceae</taxon>
        <taxon>Yersinia</taxon>
    </lineage>
</organism>
<dbReference type="EMBL" id="AALD02000014">
    <property type="protein sequence ID" value="EEQ10763.1"/>
    <property type="molecule type" value="Genomic_DNA"/>
</dbReference>
<protein>
    <submittedName>
        <fullName evidence="2">Uncharacterized protein</fullName>
    </submittedName>
</protein>
<keyword evidence="3" id="KW-1185">Reference proteome</keyword>